<dbReference type="VEuPathDB" id="FungiDB:H257_04725"/>
<dbReference type="Gene3D" id="3.40.50.300">
    <property type="entry name" value="P-loop containing nucleotide triphosphate hydrolases"/>
    <property type="match status" value="1"/>
</dbReference>
<comment type="caution">
    <text evidence="7">The sequence shown here is derived from an EMBL/GenBank/DDBJ whole genome shotgun (WGS) entry which is preliminary data.</text>
</comment>
<organism evidence="7 8">
    <name type="scientific">Aphanomyces astaci</name>
    <name type="common">Crayfish plague agent</name>
    <dbReference type="NCBI Taxonomy" id="112090"/>
    <lineage>
        <taxon>Eukaryota</taxon>
        <taxon>Sar</taxon>
        <taxon>Stramenopiles</taxon>
        <taxon>Oomycota</taxon>
        <taxon>Saprolegniomycetes</taxon>
        <taxon>Saprolegniales</taxon>
        <taxon>Verrucalvaceae</taxon>
        <taxon>Aphanomyces</taxon>
    </lineage>
</organism>
<sequence>MARLVHTLVVVAKQLARKVVYHCAKLAEAKRRRGATAIQARIRGTLSRMHGFPMQYRVWYELDKQLPRCDKEPLEWEPLTSTDRIKCLVVWRTKVQRWRDGCATDIQRLYRGYAVRQTFQVRQQACGDLRQRHRHATLASTMLAWKGMAHALSQLKTLRCGARQRQIAQWHFEKTHRRRLLRHWGECVRVQRDRARRALLATQFSNRHIQARATKRYIRLGARYGVRTWAEWVSLVKFRRNQHEHCRVFRLRHMFARWKTLKAILRAKALQRQRLDAFATKCKLTRGLVQWLEATDHARDYHVLHMKSQRLFSSTLKRKAFAEWFELWSATAGKRRIASALLIQATWRGIKGRRRFAKAKALHEYKMAKRIERGVDSPECSIDNIAALLTTQQWVILYAYLPWEPPSLQFRKAFCTVATHFHLKRHTSFGFCDATQMDPVTMVSLASRLHLKRRLPSISVFWQGRGPENETSRDPPRRISRRFTKIDMQFALSSMTAETLLVFVDGLFQRANHATAVDLQAIMRRTLVIFCDVDYNPQMELQALARAYRMGQTQPIHVLHLVCANSVEEIIYHRSLRKLNLSTMVRECAKAGASGLDDDNKSDLFTQDMLHYGLQHLMAQTDDDELTPLTADHVAALLNRQSPPPPAAKQASLVEVKDETTNMYVFEGHDYSVATADVACLKKLQLQAATSSRRPRTKLATYDYDDDDENDDKDETERPVNLDTIEALKRQKLARKLALWAKNHYTSYAIDTINTEIPRSDDVQDIEQGHGITYKAGNAAAVTSSDGRPAIIVHCVDTSGAWTSRGLFGALSRRSLSVEEAYGCMRPNQDLKLGQAHCIPIDSNTFVCLLVVQSYLHQRQKRTHKTLSLRLNALQVALKAVAAHARRLDATIHMPRLGAGTPGFNWYAVERLIRKHLTDGATTFNEYDDEHSAGTCRHIADMGIDVTMLSLAHRV</sequence>
<keyword evidence="5" id="KW-0539">Nucleus</keyword>
<dbReference type="Proteomes" id="UP000265716">
    <property type="component" value="Unassembled WGS sequence"/>
</dbReference>
<accession>A0A397CLC7</accession>
<evidence type="ECO:0008006" key="9">
    <source>
        <dbReference type="Google" id="ProtNLM"/>
    </source>
</evidence>
<evidence type="ECO:0000256" key="2">
    <source>
        <dbReference type="ARBA" id="ARBA00007025"/>
    </source>
</evidence>
<dbReference type="SUPFAM" id="SSF52540">
    <property type="entry name" value="P-loop containing nucleoside triphosphate hydrolases"/>
    <property type="match status" value="1"/>
</dbReference>
<protein>
    <recommendedName>
        <fullName evidence="9">Macro domain-containing protein</fullName>
    </recommendedName>
</protein>
<evidence type="ECO:0000313" key="7">
    <source>
        <dbReference type="EMBL" id="RHY45592.1"/>
    </source>
</evidence>
<keyword evidence="4" id="KW-0067">ATP-binding</keyword>
<feature type="compositionally biased region" description="Acidic residues" evidence="6">
    <location>
        <begin position="703"/>
        <end position="714"/>
    </location>
</feature>
<evidence type="ECO:0000256" key="6">
    <source>
        <dbReference type="SAM" id="MobiDB-lite"/>
    </source>
</evidence>
<dbReference type="GO" id="GO:0006281">
    <property type="term" value="P:DNA repair"/>
    <property type="evidence" value="ECO:0007669"/>
    <property type="project" value="InterPro"/>
</dbReference>
<evidence type="ECO:0000256" key="4">
    <source>
        <dbReference type="ARBA" id="ARBA00022840"/>
    </source>
</evidence>
<dbReference type="InterPro" id="IPR043472">
    <property type="entry name" value="Macro_dom-like"/>
</dbReference>
<proteinExistence type="inferred from homology"/>
<dbReference type="GO" id="GO:0005634">
    <property type="term" value="C:nucleus"/>
    <property type="evidence" value="ECO:0007669"/>
    <property type="project" value="UniProtKB-SubCell"/>
</dbReference>
<dbReference type="InterPro" id="IPR000048">
    <property type="entry name" value="IQ_motif_EF-hand-BS"/>
</dbReference>
<dbReference type="GO" id="GO:0005524">
    <property type="term" value="F:ATP binding"/>
    <property type="evidence" value="ECO:0007669"/>
    <property type="project" value="UniProtKB-KW"/>
</dbReference>
<dbReference type="CDD" id="cd23767">
    <property type="entry name" value="IQCD"/>
    <property type="match status" value="1"/>
</dbReference>
<gene>
    <name evidence="7" type="ORF">DYB38_007661</name>
</gene>
<reference evidence="7 8" key="1">
    <citation type="submission" date="2018-08" db="EMBL/GenBank/DDBJ databases">
        <title>Aphanomyces genome sequencing and annotation.</title>
        <authorList>
            <person name="Minardi D."/>
            <person name="Oidtmann B."/>
            <person name="Van Der Giezen M."/>
            <person name="Studholme D.J."/>
        </authorList>
    </citation>
    <scope>NUCLEOTIDE SEQUENCE [LARGE SCALE GENOMIC DNA]</scope>
    <source>
        <strain evidence="7 8">SA</strain>
    </source>
</reference>
<evidence type="ECO:0000256" key="3">
    <source>
        <dbReference type="ARBA" id="ARBA00022741"/>
    </source>
</evidence>
<comment type="similarity">
    <text evidence="2">Belongs to the SNF2/RAD54 helicase family.</text>
</comment>
<dbReference type="PANTHER" id="PTHR47157:SF1">
    <property type="entry name" value="CHROMODOMAIN-HELICASE-DNA-BINDING PROTEIN 1-LIKE"/>
    <property type="match status" value="1"/>
</dbReference>
<dbReference type="SUPFAM" id="SSF52949">
    <property type="entry name" value="Macro domain-like"/>
    <property type="match status" value="1"/>
</dbReference>
<comment type="subcellular location">
    <subcellularLocation>
        <location evidence="1">Nucleus</location>
    </subcellularLocation>
</comment>
<dbReference type="GO" id="GO:0003678">
    <property type="term" value="F:DNA helicase activity"/>
    <property type="evidence" value="ECO:0007669"/>
    <property type="project" value="InterPro"/>
</dbReference>
<dbReference type="VEuPathDB" id="FungiDB:H257_06057"/>
<evidence type="ECO:0000256" key="5">
    <source>
        <dbReference type="ARBA" id="ARBA00023242"/>
    </source>
</evidence>
<dbReference type="AlphaFoldDB" id="A0A397CLC7"/>
<evidence type="ECO:0000256" key="1">
    <source>
        <dbReference type="ARBA" id="ARBA00004123"/>
    </source>
</evidence>
<dbReference type="InterPro" id="IPR031053">
    <property type="entry name" value="ALC1"/>
</dbReference>
<dbReference type="PANTHER" id="PTHR47157">
    <property type="entry name" value="CHROMODOMAIN-HELICASE-DNA-BINDING PROTEIN 1-LIKE"/>
    <property type="match status" value="1"/>
</dbReference>
<dbReference type="Gene3D" id="3.40.220.10">
    <property type="entry name" value="Leucine Aminopeptidase, subunit E, domain 1"/>
    <property type="match status" value="1"/>
</dbReference>
<feature type="region of interest" description="Disordered" evidence="6">
    <location>
        <begin position="699"/>
        <end position="718"/>
    </location>
</feature>
<dbReference type="EMBL" id="QUTC01007980">
    <property type="protein sequence ID" value="RHY45592.1"/>
    <property type="molecule type" value="Genomic_DNA"/>
</dbReference>
<name>A0A397CLC7_APHAT</name>
<dbReference type="SMART" id="SM00015">
    <property type="entry name" value="IQ"/>
    <property type="match status" value="3"/>
</dbReference>
<keyword evidence="3" id="KW-0547">Nucleotide-binding</keyword>
<dbReference type="Pfam" id="PF00612">
    <property type="entry name" value="IQ"/>
    <property type="match status" value="1"/>
</dbReference>
<evidence type="ECO:0000313" key="8">
    <source>
        <dbReference type="Proteomes" id="UP000265716"/>
    </source>
</evidence>
<dbReference type="PROSITE" id="PS50096">
    <property type="entry name" value="IQ"/>
    <property type="match status" value="2"/>
</dbReference>
<dbReference type="GO" id="GO:0006338">
    <property type="term" value="P:chromatin remodeling"/>
    <property type="evidence" value="ECO:0007669"/>
    <property type="project" value="InterPro"/>
</dbReference>
<dbReference type="InterPro" id="IPR027417">
    <property type="entry name" value="P-loop_NTPase"/>
</dbReference>